<accession>A0ABP9G8L0</accession>
<keyword evidence="4" id="KW-1185">Reference proteome</keyword>
<dbReference type="InterPro" id="IPR012349">
    <property type="entry name" value="Split_barrel_FMN-bd"/>
</dbReference>
<dbReference type="RefSeq" id="WP_344148241.1">
    <property type="nucleotide sequence ID" value="NZ_BAABIK010000004.1"/>
</dbReference>
<evidence type="ECO:0000256" key="2">
    <source>
        <dbReference type="ARBA" id="ARBA00049106"/>
    </source>
</evidence>
<protein>
    <submittedName>
        <fullName evidence="3">Nitroreductase family deazaflavin-dependent oxidoreductase</fullName>
    </submittedName>
</protein>
<sequence length="158" mass="17521">MEIADRPQPPTGAARLLFRAPVHLYRWGLGPLLGGRFLLLNHVGRTSGRRRRTVLEVVDRTPGGAYVVCSGFGPRADWYRNVLAHPRVLVQVGARRFAAEAEPPAADEGAGFFVGYARRHPRAAVRLARMMGFVLDGSEEDFRAAGRELPFVRLHPRA</sequence>
<dbReference type="Pfam" id="PF04075">
    <property type="entry name" value="F420H2_quin_red"/>
    <property type="match status" value="1"/>
</dbReference>
<dbReference type="PANTHER" id="PTHR39428">
    <property type="entry name" value="F420H(2)-DEPENDENT QUINONE REDUCTASE RV1261C"/>
    <property type="match status" value="1"/>
</dbReference>
<organism evidence="3 4">
    <name type="scientific">Streptomonospora halophila</name>
    <dbReference type="NCBI Taxonomy" id="427369"/>
    <lineage>
        <taxon>Bacteria</taxon>
        <taxon>Bacillati</taxon>
        <taxon>Actinomycetota</taxon>
        <taxon>Actinomycetes</taxon>
        <taxon>Streptosporangiales</taxon>
        <taxon>Nocardiopsidaceae</taxon>
        <taxon>Streptomonospora</taxon>
    </lineage>
</organism>
<dbReference type="Proteomes" id="UP001499993">
    <property type="component" value="Unassembled WGS sequence"/>
</dbReference>
<proteinExistence type="inferred from homology"/>
<evidence type="ECO:0000313" key="3">
    <source>
        <dbReference type="EMBL" id="GAA4932957.1"/>
    </source>
</evidence>
<evidence type="ECO:0000256" key="1">
    <source>
        <dbReference type="ARBA" id="ARBA00008710"/>
    </source>
</evidence>
<reference evidence="4" key="1">
    <citation type="journal article" date="2019" name="Int. J. Syst. Evol. Microbiol.">
        <title>The Global Catalogue of Microorganisms (GCM) 10K type strain sequencing project: providing services to taxonomists for standard genome sequencing and annotation.</title>
        <authorList>
            <consortium name="The Broad Institute Genomics Platform"/>
            <consortium name="The Broad Institute Genome Sequencing Center for Infectious Disease"/>
            <person name="Wu L."/>
            <person name="Ma J."/>
        </authorList>
    </citation>
    <scope>NUCLEOTIDE SEQUENCE [LARGE SCALE GENOMIC DNA]</scope>
    <source>
        <strain evidence="4">JCM 18123</strain>
    </source>
</reference>
<evidence type="ECO:0000313" key="4">
    <source>
        <dbReference type="Proteomes" id="UP001499993"/>
    </source>
</evidence>
<name>A0ABP9G8L0_9ACTN</name>
<comment type="caution">
    <text evidence="3">The sequence shown here is derived from an EMBL/GenBank/DDBJ whole genome shotgun (WGS) entry which is preliminary data.</text>
</comment>
<dbReference type="InterPro" id="IPR004378">
    <property type="entry name" value="F420H2_quin_Rdtase"/>
</dbReference>
<dbReference type="PANTHER" id="PTHR39428:SF1">
    <property type="entry name" value="F420H(2)-DEPENDENT QUINONE REDUCTASE RV1261C"/>
    <property type="match status" value="1"/>
</dbReference>
<comment type="similarity">
    <text evidence="1">Belongs to the F420H(2)-dependent quinone reductase family.</text>
</comment>
<dbReference type="NCBIfam" id="TIGR00026">
    <property type="entry name" value="hi_GC_TIGR00026"/>
    <property type="match status" value="1"/>
</dbReference>
<dbReference type="Gene3D" id="2.30.110.10">
    <property type="entry name" value="Electron Transport, Fmn-binding Protein, Chain A"/>
    <property type="match status" value="1"/>
</dbReference>
<comment type="catalytic activity">
    <reaction evidence="2">
        <text>oxidized coenzyme F420-(gamma-L-Glu)(n) + a quinol + H(+) = reduced coenzyme F420-(gamma-L-Glu)(n) + a quinone</text>
        <dbReference type="Rhea" id="RHEA:39663"/>
        <dbReference type="Rhea" id="RHEA-COMP:12939"/>
        <dbReference type="Rhea" id="RHEA-COMP:14378"/>
        <dbReference type="ChEBI" id="CHEBI:15378"/>
        <dbReference type="ChEBI" id="CHEBI:24646"/>
        <dbReference type="ChEBI" id="CHEBI:132124"/>
        <dbReference type="ChEBI" id="CHEBI:133980"/>
        <dbReference type="ChEBI" id="CHEBI:139511"/>
    </reaction>
</comment>
<gene>
    <name evidence="3" type="ORF">GCM10023224_11580</name>
</gene>
<dbReference type="EMBL" id="BAABIK010000004">
    <property type="protein sequence ID" value="GAA4932957.1"/>
    <property type="molecule type" value="Genomic_DNA"/>
</dbReference>